<feature type="compositionally biased region" description="Basic and acidic residues" evidence="9">
    <location>
        <begin position="974"/>
        <end position="989"/>
    </location>
</feature>
<feature type="domain" description="VRR-NUC" evidence="10">
    <location>
        <begin position="820"/>
        <end position="935"/>
    </location>
</feature>
<comment type="function">
    <text evidence="8">Nuclease required for the repair of DNA interstrand cross-links (ICL). Acts as a 5'-3' exonuclease that anchors at a cut end of DNA and cleaves DNA successively at every third nucleotide, allowing to excise an ICL from one strand through flanking incisions.</text>
</comment>
<feature type="region of interest" description="Disordered" evidence="9">
    <location>
        <begin position="973"/>
        <end position="1019"/>
    </location>
</feature>
<keyword evidence="8" id="KW-0539">Nucleus</keyword>
<keyword evidence="8" id="KW-0227">DNA damage</keyword>
<evidence type="ECO:0000259" key="10">
    <source>
        <dbReference type="SMART" id="SM00990"/>
    </source>
</evidence>
<dbReference type="OrthoDB" id="258143at2759"/>
<keyword evidence="6 8" id="KW-0460">Magnesium</keyword>
<keyword evidence="3 8" id="KW-0540">Nuclease</keyword>
<evidence type="ECO:0000256" key="2">
    <source>
        <dbReference type="ARBA" id="ARBA00005533"/>
    </source>
</evidence>
<dbReference type="PANTHER" id="PTHR15749:SF4">
    <property type="entry name" value="FANCONI-ASSOCIATED NUCLEASE 1"/>
    <property type="match status" value="1"/>
</dbReference>
<dbReference type="EMBL" id="MEKH01000007">
    <property type="protein sequence ID" value="ODO05966.1"/>
    <property type="molecule type" value="Genomic_DNA"/>
</dbReference>
<gene>
    <name evidence="11" type="ORF">I350_05027</name>
</gene>
<evidence type="ECO:0000256" key="1">
    <source>
        <dbReference type="ARBA" id="ARBA00000983"/>
    </source>
</evidence>
<dbReference type="Proteomes" id="UP000095149">
    <property type="component" value="Unassembled WGS sequence"/>
</dbReference>
<feature type="compositionally biased region" description="Basic and acidic residues" evidence="9">
    <location>
        <begin position="999"/>
        <end position="1019"/>
    </location>
</feature>
<sequence>MASSPPAPSFLVPSAGLEHAGEYFDEGSAGEIVQDVNETAETVRQERGISMYVRLLDGELPLILTFGKPLIKEEMINTVLESESYLFSPRELWVLKYILDLPYEPHYLLTRLLLRVPGKIHTFPSLSAVYEQEIGEDGVKKGMKTLCQELKVPQDIVRDEPIWEDSGPSSRPSSTPLKRAMSSSFSIKTPASQRPSLGKRPSSTKPWSDLSSGLTSEEEKADPQLAEALKESLWAARVGRVEIVSDDEEISVEPRGGSIKKASRNASAKPSPSQTPTPAPSPHISPFSLQPLPSPPLTHFALSESDLSLSDLLSCMPLDELRKACREKKIPSHQTGSRDGCIAALEGLAKKQTILGFVPLDNTKGKEKQTTLPFGKPKETPKKSTKQTALPFGKPQTTETLLRNQLLHILGSSLIRLTPELHALIARVNLIFSRTPPIAPGGASLMLPSILVNSKKRRYPDYGKPARSKIWNTREELLVWERAVGWEATVTDALGESWDQQRKNPNASLAGSVSFNQGQWLGRKEGAAIVKRIWEGVWDVWKGMVAVEESGPGGEEGREKNLVGDRFQTAHVLTRIVYKGAEALGVLHEYDTECMILKALIAQRRWRRGKRGAWYDRLALVLMNHYNTTPKEKEAKLREATQVCIDALLDEDTHIIYRPALSRRLTRLENKLNLPADERHISYASLLKCGTRDLNAVRLPENRGQVRIPRTYSGGLKSENGESSGETRLVGKSLWMGKDGEVGVEEWVLEWWEKKGYKGYHSESSILTTLFTLLLWPVLFHPLPGAFETSYQTAPLDLGEDTFLPSRSALLEARLALIASSSKKAVELLLETDDRERERSTWAVGVNWEYGKEDLVEILQCLGGRGVSGVCRMLAEEYRHRASGVPDLIVWNAETKDARFVEVKGPGDSLSETQKIWIDVLLSFGIQVEVCRVKAIPATDAQLEKVEKKRKAALAFENANVAGGKRSRLSRGYWKTDEGEWEEGGHGAEVDGDEEDEGWEARDEMRFEDGVERRQGKLR</sequence>
<keyword evidence="8" id="KW-0234">DNA repair</keyword>
<comment type="similarity">
    <text evidence="2 8">Belongs to the FAN1 family.</text>
</comment>
<dbReference type="GO" id="GO:0036297">
    <property type="term" value="P:interstrand cross-link repair"/>
    <property type="evidence" value="ECO:0007669"/>
    <property type="project" value="InterPro"/>
</dbReference>
<dbReference type="Gene3D" id="3.40.1350.10">
    <property type="match status" value="1"/>
</dbReference>
<feature type="compositionally biased region" description="Pro residues" evidence="9">
    <location>
        <begin position="273"/>
        <end position="283"/>
    </location>
</feature>
<comment type="cofactor">
    <cofactor evidence="8">
        <name>Mg(2+)</name>
        <dbReference type="ChEBI" id="CHEBI:18420"/>
    </cofactor>
    <cofactor evidence="8">
        <name>Mn(2+)</name>
        <dbReference type="ChEBI" id="CHEBI:29035"/>
    </cofactor>
</comment>
<dbReference type="GO" id="GO:0004528">
    <property type="term" value="F:phosphodiesterase I activity"/>
    <property type="evidence" value="ECO:0007669"/>
    <property type="project" value="UniProtKB-EC"/>
</dbReference>
<dbReference type="InterPro" id="IPR011856">
    <property type="entry name" value="tRNA_endonuc-like_dom_sf"/>
</dbReference>
<evidence type="ECO:0000313" key="12">
    <source>
        <dbReference type="Proteomes" id="UP000095149"/>
    </source>
</evidence>
<comment type="catalytic activity">
    <reaction evidence="1 8">
        <text>Hydrolytically removes 5'-nucleotides successively from the 3'-hydroxy termini of 3'-hydroxy-terminated oligonucleotides.</text>
        <dbReference type="EC" id="3.1.4.1"/>
    </reaction>
</comment>
<dbReference type="PANTHER" id="PTHR15749">
    <property type="entry name" value="FANCONI-ASSOCIATED NUCLEASE 1"/>
    <property type="match status" value="1"/>
</dbReference>
<comment type="caution">
    <text evidence="11">The sequence shown here is derived from an EMBL/GenBank/DDBJ whole genome shotgun (WGS) entry which is preliminary data.</text>
</comment>
<dbReference type="InterPro" id="IPR033315">
    <property type="entry name" value="Fan1-like"/>
</dbReference>
<dbReference type="SMART" id="SM00990">
    <property type="entry name" value="VRR_NUC"/>
    <property type="match status" value="1"/>
</dbReference>
<keyword evidence="4 8" id="KW-0479">Metal-binding</keyword>
<feature type="region of interest" description="Disordered" evidence="9">
    <location>
        <begin position="161"/>
        <end position="223"/>
    </location>
</feature>
<dbReference type="CDD" id="cd22326">
    <property type="entry name" value="FAN1-like"/>
    <property type="match status" value="1"/>
</dbReference>
<dbReference type="FunFam" id="3.40.1350.10:FF:000013">
    <property type="entry name" value="Fanconi-associated nuclease"/>
    <property type="match status" value="1"/>
</dbReference>
<keyword evidence="7 8" id="KW-0464">Manganese</keyword>
<comment type="subcellular location">
    <subcellularLocation>
        <location evidence="8">Nucleus</location>
    </subcellularLocation>
</comment>
<feature type="region of interest" description="Disordered" evidence="9">
    <location>
        <begin position="250"/>
        <end position="291"/>
    </location>
</feature>
<evidence type="ECO:0000256" key="4">
    <source>
        <dbReference type="ARBA" id="ARBA00022723"/>
    </source>
</evidence>
<dbReference type="InterPro" id="IPR049126">
    <property type="entry name" value="FAN1-like_TPR"/>
</dbReference>
<evidence type="ECO:0000256" key="9">
    <source>
        <dbReference type="SAM" id="MobiDB-lite"/>
    </source>
</evidence>
<dbReference type="InterPro" id="IPR049132">
    <property type="entry name" value="FAN1-like_euk"/>
</dbReference>
<proteinExistence type="inferred from homology"/>
<evidence type="ECO:0000256" key="6">
    <source>
        <dbReference type="ARBA" id="ARBA00022842"/>
    </source>
</evidence>
<reference evidence="11 12" key="1">
    <citation type="submission" date="2016-06" db="EMBL/GenBank/DDBJ databases">
        <title>Evolution of pathogenesis and genome organization in the Tremellales.</title>
        <authorList>
            <person name="Cuomo C."/>
            <person name="Litvintseva A."/>
            <person name="Heitman J."/>
            <person name="Chen Y."/>
            <person name="Sun S."/>
            <person name="Springer D."/>
            <person name="Dromer F."/>
            <person name="Young S."/>
            <person name="Zeng Q."/>
            <person name="Chapman S."/>
            <person name="Gujja S."/>
            <person name="Saif S."/>
            <person name="Birren B."/>
        </authorList>
    </citation>
    <scope>NUCLEOTIDE SEQUENCE [LARGE SCALE GENOMIC DNA]</scope>
    <source>
        <strain evidence="11 12">CBS 6273</strain>
    </source>
</reference>
<dbReference type="EC" id="3.1.4.1" evidence="8"/>
<dbReference type="Pfam" id="PF08774">
    <property type="entry name" value="VRR_NUC"/>
    <property type="match status" value="1"/>
</dbReference>
<feature type="compositionally biased region" description="Polar residues" evidence="9">
    <location>
        <begin position="167"/>
        <end position="215"/>
    </location>
</feature>
<dbReference type="AlphaFoldDB" id="A0A1E3JYV7"/>
<evidence type="ECO:0000256" key="5">
    <source>
        <dbReference type="ARBA" id="ARBA00022801"/>
    </source>
</evidence>
<accession>A0A1E3JYV7</accession>
<keyword evidence="5 8" id="KW-0378">Hydrolase</keyword>
<evidence type="ECO:0000313" key="11">
    <source>
        <dbReference type="EMBL" id="ODO05966.1"/>
    </source>
</evidence>
<evidence type="ECO:0000256" key="3">
    <source>
        <dbReference type="ARBA" id="ARBA00022722"/>
    </source>
</evidence>
<feature type="region of interest" description="Disordered" evidence="9">
    <location>
        <begin position="366"/>
        <end position="392"/>
    </location>
</feature>
<dbReference type="InterPro" id="IPR014883">
    <property type="entry name" value="VRR_NUC"/>
</dbReference>
<evidence type="ECO:0000256" key="7">
    <source>
        <dbReference type="ARBA" id="ARBA00023211"/>
    </source>
</evidence>
<organism evidence="11 12">
    <name type="scientific">Cryptococcus amylolentus CBS 6273</name>
    <dbReference type="NCBI Taxonomy" id="1296118"/>
    <lineage>
        <taxon>Eukaryota</taxon>
        <taxon>Fungi</taxon>
        <taxon>Dikarya</taxon>
        <taxon>Basidiomycota</taxon>
        <taxon>Agaricomycotina</taxon>
        <taxon>Tremellomycetes</taxon>
        <taxon>Tremellales</taxon>
        <taxon>Cryptococcaceae</taxon>
        <taxon>Cryptococcus</taxon>
    </lineage>
</organism>
<evidence type="ECO:0000256" key="8">
    <source>
        <dbReference type="RuleBase" id="RU365033"/>
    </source>
</evidence>
<name>A0A1E3JYV7_9TREE</name>
<dbReference type="GO" id="GO:0070336">
    <property type="term" value="F:flap-structured DNA binding"/>
    <property type="evidence" value="ECO:0007669"/>
    <property type="project" value="TreeGrafter"/>
</dbReference>
<dbReference type="GO" id="GO:0046872">
    <property type="term" value="F:metal ion binding"/>
    <property type="evidence" value="ECO:0007669"/>
    <property type="project" value="UniProtKB-KW"/>
</dbReference>
<dbReference type="GO" id="GO:0005634">
    <property type="term" value="C:nucleus"/>
    <property type="evidence" value="ECO:0007669"/>
    <property type="project" value="UniProtKB-SubCell"/>
</dbReference>
<dbReference type="Pfam" id="PF21170">
    <property type="entry name" value="FAN1_TPR"/>
    <property type="match status" value="1"/>
</dbReference>
<protein>
    <recommendedName>
        <fullName evidence="8">Fanconi-associated nuclease</fullName>
        <ecNumber evidence="8">3.1.4.1</ecNumber>
    </recommendedName>
</protein>
<dbReference type="GO" id="GO:0017108">
    <property type="term" value="F:5'-flap endonuclease activity"/>
    <property type="evidence" value="ECO:0007669"/>
    <property type="project" value="TreeGrafter"/>
</dbReference>
<dbReference type="GO" id="GO:0008409">
    <property type="term" value="F:5'-3' exonuclease activity"/>
    <property type="evidence" value="ECO:0007669"/>
    <property type="project" value="TreeGrafter"/>
</dbReference>